<evidence type="ECO:0000313" key="6">
    <source>
        <dbReference type="RefSeq" id="XP_070462163.1"/>
    </source>
</evidence>
<sequence>MAVDLGDHRSGFQHSEVVVFINEEVLSNGGGPDFYLTFCSRPWNEIENELRSILADPQVPFPIKRACAWSALALSVRVAARQREQQARRVRQLQEQVEERETVVWALASQLQQLRAEREKMVSQLRCARDDLRRVLEEREVLRGQLLQPKRLPQEVARRSRAPQLGIEVWPMTAEERNKVLAERSQRWHESQREEAQMASTTGVLYVPEPPSPWAQVVQPSLPMPFPTPLPYPPPPLPRVVSEAAAAAGTAFPPRMPNGGIYPPGMWPAAGFQEETALQWHQSSQGQKEGPVMPHFINPSVYSWSQGDPRNQQPQGQMPRPPKAPGTLSAAEEAPGTASAAEEAPETASAAEEAPGTASAAEEAPGTASAAEEAPGTASAAEEAPGTASAAEEPPGTLSAAEEAPGTLSAAEEAPGTLSAAEEAPGTASAAEEAPGTASAAEEAPGTLSAAEEAPGTTSAAEEAPAPSV</sequence>
<dbReference type="InterPro" id="IPR028193">
    <property type="entry name" value="TEX13A-D_N"/>
</dbReference>
<dbReference type="RefSeq" id="XP_070462163.1">
    <property type="nucleotide sequence ID" value="XM_070606062.1"/>
</dbReference>
<feature type="coiled-coil region" evidence="2">
    <location>
        <begin position="76"/>
        <end position="145"/>
    </location>
</feature>
<evidence type="ECO:0000256" key="3">
    <source>
        <dbReference type="SAM" id="MobiDB-lite"/>
    </source>
</evidence>
<protein>
    <submittedName>
        <fullName evidence="6">Testis-expressed protein 13D-like</fullName>
    </submittedName>
</protein>
<feature type="compositionally biased region" description="Low complexity" evidence="3">
    <location>
        <begin position="419"/>
        <end position="447"/>
    </location>
</feature>
<evidence type="ECO:0000259" key="4">
    <source>
        <dbReference type="Pfam" id="PF15186"/>
    </source>
</evidence>
<evidence type="ECO:0000256" key="1">
    <source>
        <dbReference type="ARBA" id="ARBA00008287"/>
    </source>
</evidence>
<name>A0ABM4NB52_EQUPR</name>
<organism evidence="5 6">
    <name type="scientific">Equus przewalskii</name>
    <name type="common">Przewalski's horse</name>
    <name type="synonym">Equus caballus przewalskii</name>
    <dbReference type="NCBI Taxonomy" id="9798"/>
    <lineage>
        <taxon>Eukaryota</taxon>
        <taxon>Metazoa</taxon>
        <taxon>Chordata</taxon>
        <taxon>Craniata</taxon>
        <taxon>Vertebrata</taxon>
        <taxon>Euteleostomi</taxon>
        <taxon>Mammalia</taxon>
        <taxon>Eutheria</taxon>
        <taxon>Laurasiatheria</taxon>
        <taxon>Perissodactyla</taxon>
        <taxon>Equidae</taxon>
        <taxon>Equus</taxon>
    </lineage>
</organism>
<dbReference type="GeneID" id="139081158"/>
<proteinExistence type="inferred from homology"/>
<feature type="region of interest" description="Disordered" evidence="3">
    <location>
        <begin position="281"/>
        <end position="469"/>
    </location>
</feature>
<evidence type="ECO:0000313" key="5">
    <source>
        <dbReference type="Proteomes" id="UP001652662"/>
    </source>
</evidence>
<gene>
    <name evidence="6" type="primary">LOC139081158</name>
</gene>
<evidence type="ECO:0000256" key="2">
    <source>
        <dbReference type="SAM" id="Coils"/>
    </source>
</evidence>
<dbReference type="PANTHER" id="PTHR23111">
    <property type="entry name" value="ZINC FINGER PROTEIN"/>
    <property type="match status" value="1"/>
</dbReference>
<keyword evidence="5" id="KW-1185">Reference proteome</keyword>
<accession>A0ABM4NB52</accession>
<comment type="similarity">
    <text evidence="1">Belongs to the TEX13 family.</text>
</comment>
<feature type="compositionally biased region" description="Polar residues" evidence="3">
    <location>
        <begin position="300"/>
        <end position="316"/>
    </location>
</feature>
<reference evidence="6" key="1">
    <citation type="submission" date="2025-08" db="UniProtKB">
        <authorList>
            <consortium name="RefSeq"/>
        </authorList>
    </citation>
    <scope>IDENTIFICATION</scope>
    <source>
        <tissue evidence="6">Blood</tissue>
    </source>
</reference>
<dbReference type="Proteomes" id="UP001652662">
    <property type="component" value="Chromosome X"/>
</dbReference>
<keyword evidence="2" id="KW-0175">Coiled coil</keyword>
<feature type="domain" description="Testis-expressed protein 13 A-D N-terminal" evidence="4">
    <location>
        <begin position="6"/>
        <end position="149"/>
    </location>
</feature>
<feature type="compositionally biased region" description="Low complexity" evidence="3">
    <location>
        <begin position="330"/>
        <end position="396"/>
    </location>
</feature>
<dbReference type="Pfam" id="PF15186">
    <property type="entry name" value="TEX13"/>
    <property type="match status" value="1"/>
</dbReference>
<dbReference type="PANTHER" id="PTHR23111:SF103">
    <property type="entry name" value="TEX13 FAMILY MEMBER C3-RELATED"/>
    <property type="match status" value="1"/>
</dbReference>